<sequence length="540" mass="59545">MANRLRPTPSPRDRRPSPRNNNGFALQGALQAFNDATPVKVNQRPIMNVSDTPISLLDSDPDPPPELPQPGSIKDKIAKFSATTNPATLAPNDRPRAGIAREKSPQLLAAEIAVGNSPAPSTKITNVGVQRVESQRNALNRGLPSPVPIRRTTVNHRLLDLSLDDDRVIASASPPFEQKPASREPSTSPRPPPQITKPRPVPPAPRKPGSTSHGAQLQQRRTFNEPPNSSSPLRTKASQSNLSEEPAPALPPRRAATVPTKNAQVYQLSPNRVKSPTWQSNSSVASFYSQSQNPSSSSMLDSLPDVGRDGASDAVAASSLASSRALQSRRSPPPPPPTRRRRSRSRSLLQLQHQSKKDRGPNPSPGGLRETLRTQAKSDDEEENDHRHRRRIIHKHPHKHQEGDRRRWRSEVTEKERKRYEGVWAANKGLLIHPSQVLDAKIPPQESPSDMYPHGALEMVVSLVVRDIWSRSRLPDHVLEQIWNLVDGQKIGLLTKAEFVVGLWLIDQQLKGHKLPGAVPDSVWASVARTPGISLDDYRP</sequence>
<evidence type="ECO:0000313" key="4">
    <source>
        <dbReference type="Proteomes" id="UP000054771"/>
    </source>
</evidence>
<dbReference type="Pfam" id="PF12763">
    <property type="entry name" value="EH"/>
    <property type="match status" value="1"/>
</dbReference>
<proteinExistence type="predicted"/>
<dbReference type="CDD" id="cd00052">
    <property type="entry name" value="EH"/>
    <property type="match status" value="1"/>
</dbReference>
<feature type="compositionally biased region" description="Pro residues" evidence="1">
    <location>
        <begin position="188"/>
        <end position="206"/>
    </location>
</feature>
<dbReference type="AlphaFoldDB" id="A0A0U5FUS7"/>
<dbReference type="OrthoDB" id="10045710at2759"/>
<accession>A0A0U5FUS7</accession>
<dbReference type="SUPFAM" id="SSF47473">
    <property type="entry name" value="EF-hand"/>
    <property type="match status" value="1"/>
</dbReference>
<feature type="compositionally biased region" description="Basic residues" evidence="1">
    <location>
        <begin position="387"/>
        <end position="399"/>
    </location>
</feature>
<gene>
    <name evidence="3" type="ORF">ASPCAL04437</name>
</gene>
<feature type="compositionally biased region" description="Low complexity" evidence="1">
    <location>
        <begin position="289"/>
        <end position="305"/>
    </location>
</feature>
<feature type="compositionally biased region" description="Basic and acidic residues" evidence="1">
    <location>
        <begin position="400"/>
        <end position="410"/>
    </location>
</feature>
<dbReference type="OMA" id="TVDHTYP"/>
<name>A0A0U5FUS7_ASPCI</name>
<dbReference type="SMART" id="SM00027">
    <property type="entry name" value="EH"/>
    <property type="match status" value="1"/>
</dbReference>
<reference evidence="4" key="1">
    <citation type="journal article" date="2016" name="Genome Announc.">
        <title>Draft genome sequences of fungus Aspergillus calidoustus.</title>
        <authorList>
            <person name="Horn F."/>
            <person name="Linde J."/>
            <person name="Mattern D.J."/>
            <person name="Walther G."/>
            <person name="Guthke R."/>
            <person name="Scherlach K."/>
            <person name="Martin K."/>
            <person name="Brakhage A.A."/>
            <person name="Petzke L."/>
            <person name="Valiante V."/>
        </authorList>
    </citation>
    <scope>NUCLEOTIDE SEQUENCE [LARGE SCALE GENOMIC DNA]</scope>
    <source>
        <strain evidence="4">SF006504</strain>
    </source>
</reference>
<dbReference type="InterPro" id="IPR011992">
    <property type="entry name" value="EF-hand-dom_pair"/>
</dbReference>
<feature type="compositionally biased region" description="Low complexity" evidence="1">
    <location>
        <begin position="316"/>
        <end position="330"/>
    </location>
</feature>
<feature type="domain" description="EH" evidence="2">
    <location>
        <begin position="466"/>
        <end position="530"/>
    </location>
</feature>
<dbReference type="EMBL" id="CDMC01000003">
    <property type="protein sequence ID" value="CEL03281.1"/>
    <property type="molecule type" value="Genomic_DNA"/>
</dbReference>
<dbReference type="PROSITE" id="PS50031">
    <property type="entry name" value="EH"/>
    <property type="match status" value="1"/>
</dbReference>
<dbReference type="Proteomes" id="UP000054771">
    <property type="component" value="Unassembled WGS sequence"/>
</dbReference>
<dbReference type="InterPro" id="IPR000261">
    <property type="entry name" value="EH_dom"/>
</dbReference>
<feature type="compositionally biased region" description="Polar residues" evidence="1">
    <location>
        <begin position="209"/>
        <end position="243"/>
    </location>
</feature>
<feature type="region of interest" description="Disordered" evidence="1">
    <location>
        <begin position="1"/>
        <end position="24"/>
    </location>
</feature>
<feature type="region of interest" description="Disordered" evidence="1">
    <location>
        <begin position="51"/>
        <end position="72"/>
    </location>
</feature>
<feature type="compositionally biased region" description="Polar residues" evidence="1">
    <location>
        <begin position="259"/>
        <end position="288"/>
    </location>
</feature>
<evidence type="ECO:0000256" key="1">
    <source>
        <dbReference type="SAM" id="MobiDB-lite"/>
    </source>
</evidence>
<organism evidence="3 4">
    <name type="scientific">Aspergillus calidoustus</name>
    <dbReference type="NCBI Taxonomy" id="454130"/>
    <lineage>
        <taxon>Eukaryota</taxon>
        <taxon>Fungi</taxon>
        <taxon>Dikarya</taxon>
        <taxon>Ascomycota</taxon>
        <taxon>Pezizomycotina</taxon>
        <taxon>Eurotiomycetes</taxon>
        <taxon>Eurotiomycetidae</taxon>
        <taxon>Eurotiales</taxon>
        <taxon>Aspergillaceae</taxon>
        <taxon>Aspergillus</taxon>
        <taxon>Aspergillus subgen. Nidulantes</taxon>
    </lineage>
</organism>
<evidence type="ECO:0000313" key="3">
    <source>
        <dbReference type="EMBL" id="CEL03281.1"/>
    </source>
</evidence>
<evidence type="ECO:0000259" key="2">
    <source>
        <dbReference type="PROSITE" id="PS50031"/>
    </source>
</evidence>
<keyword evidence="4" id="KW-1185">Reference proteome</keyword>
<dbReference type="STRING" id="454130.A0A0U5FUS7"/>
<dbReference type="Gene3D" id="1.10.238.10">
    <property type="entry name" value="EF-hand"/>
    <property type="match status" value="1"/>
</dbReference>
<feature type="region of interest" description="Disordered" evidence="1">
    <location>
        <begin position="173"/>
        <end position="410"/>
    </location>
</feature>
<protein>
    <recommendedName>
        <fullName evidence="2">EH domain-containing protein</fullName>
    </recommendedName>
</protein>